<evidence type="ECO:0000256" key="1">
    <source>
        <dbReference type="ARBA" id="ARBA00022741"/>
    </source>
</evidence>
<evidence type="ECO:0000256" key="2">
    <source>
        <dbReference type="ARBA" id="ARBA00022840"/>
    </source>
</evidence>
<reference evidence="7 8" key="1">
    <citation type="submission" date="2023-07" db="EMBL/GenBank/DDBJ databases">
        <title>Sequencing the genomes of 1000 actinobacteria strains.</title>
        <authorList>
            <person name="Klenk H.-P."/>
        </authorList>
    </citation>
    <scope>NUCLEOTIDE SEQUENCE [LARGE SCALE GENOMIC DNA]</scope>
    <source>
        <strain evidence="7 8">DSM 19426</strain>
    </source>
</reference>
<keyword evidence="8" id="KW-1185">Reference proteome</keyword>
<dbReference type="SMART" id="SM00382">
    <property type="entry name" value="AAA"/>
    <property type="match status" value="3"/>
</dbReference>
<dbReference type="Pfam" id="PF01580">
    <property type="entry name" value="FtsK_SpoIIIE"/>
    <property type="match status" value="2"/>
</dbReference>
<dbReference type="RefSeq" id="WP_310303125.1">
    <property type="nucleotide sequence ID" value="NZ_BAAAPS010000010.1"/>
</dbReference>
<keyword evidence="1 3" id="KW-0547">Nucleotide-binding</keyword>
<keyword evidence="5" id="KW-0812">Transmembrane</keyword>
<dbReference type="PANTHER" id="PTHR22683:SF1">
    <property type="entry name" value="TYPE VII SECRETION SYSTEM PROTEIN ESSC"/>
    <property type="match status" value="1"/>
</dbReference>
<dbReference type="Proteomes" id="UP001183648">
    <property type="component" value="Unassembled WGS sequence"/>
</dbReference>
<dbReference type="InterPro" id="IPR027417">
    <property type="entry name" value="P-loop_NTPase"/>
</dbReference>
<keyword evidence="5" id="KW-0472">Membrane</keyword>
<dbReference type="InterPro" id="IPR008984">
    <property type="entry name" value="SMAD_FHA_dom_sf"/>
</dbReference>
<dbReference type="CDD" id="cd01127">
    <property type="entry name" value="TrwB_TraG_TraD_VirD4"/>
    <property type="match status" value="1"/>
</dbReference>
<feature type="domain" description="FtsK" evidence="6">
    <location>
        <begin position="988"/>
        <end position="1180"/>
    </location>
</feature>
<sequence length="1469" mass="157154">MRVLVTVVDPRQDLRRDVVLQADDGVTVADTVPELVRAARASGDNVVSIGVSTSSTTNGPSGATRGAPTLYHLGERLDPTKALADSGLREGSLIAVADPAASLLEEPPGLVELRLVSGPGAGEVHRLTVGEATVGSDPGCVVRLTDPSVPPVAATVSVKADGTTTVTPYDASGVTLDREALGEATDWPVGGLVTIGRTMLELERVTEPDAAVEPSAEAGWIDYNRPPRLLPPLRRTKFKLPAPPSEQTKTGLPWLVMLMPLGLAVALALILHKPYFLMMGLMSPMMMLGSYLQGRRQGKVTYRQQLAEYKEKKKRIEADAAQAVVDERIARRAEAPDPATALLIAAGPRMRLWERRVTDPDYLTLRIGVGDLPSEVSVDDPEELEHRRETTPTAYDVPVTVDLGERGVVGVAGRDELPRRIASWMVAQLGVLQSPRDTWVYVLTDADHATDWDWLRWLPHARPQHGQDTMTTLGVDTESCARRIAELTAILTSRRQALANRSNAVLNEPDVVVVLDGARRLRNLPGVVALLKEGPALGIRSICLDVDERLLPEEATAVVVQTHDGVTLRQMRGSDVEHVTPDLVGLPWLQRVSRALAPLRDVSGGDDDSVLPSACRLTEVLGIEPPTADALRARWAMGGRSTSAVIGASLDGAFALDLVRDGPHGLIAGTTGAGKSELLQSLVASLAVANRPDAMTFVLVDYKGGAAFKDCVDLPHTVGMVTDLDTHLVERALVSLGAELTRREHQLAEGGAKDIEDYIDIRAKRSHLAEMPRLLIVIDEFASLARELPDFVTGLVNIAQRGRSLGIHLILATQRPGGVVSPEIRANTNLRIALRVTDSTESSDVIDAPDAAGISKATPGRAYARLGASSLVPFQAGRVGGRRPGTVAVTHAKPWVTLVGLRDLADPPSYPPRAESSDDAEITDLKVLVEAIRAANDALGLEPQHSPWLPALTTEVLLDELLADVVTEPGRIPAAPFAVEDLPAQQARRSAVIDLHTFSHLAIVGGPRSGRSQALRTMAGSLARLTSPEDVHLYGIDCGNGALLPLDDLPHTGAVVQRTQTDRAVRLLQRLIGELSRRQEILGMGGYADLTEQRASGDDPLPHIMVMLDRWEGFLGSLSELDGGTPFEQVQTLLREGASTGIHLVITGDRQLVNARMGSLIEDKIGLRLPDRGDYTLMGLSPRKLPEDVPEGRGFRSESAIELQFALLTEDPGGQAQGAALRAIGAAAKERAGTITHRPFRVDVLPSRIGFEAAWDLRVPEVDRPLWAMVGVGGDDLTARGLDLARTPQAIIAGPPRSGRSTVLVSVVESLLRGGAEVVIAAPRPSPLREYDGRAGVRAVLTGVEITEQELAPLVDEGEGPVVLVVDDGELLKDVEAKDYLRALQRTAVDRGRAIVLGGDVNEVAGGFSGWQVDMKGRQGLLINPQSITDGELLGVRVPRSSLGNNPTTGRAFLNDGSGDLQLVQVPAQ</sequence>
<evidence type="ECO:0000313" key="7">
    <source>
        <dbReference type="EMBL" id="MDR7363136.1"/>
    </source>
</evidence>
<dbReference type="InterPro" id="IPR050206">
    <property type="entry name" value="FtsK/SpoIIIE/SftA"/>
</dbReference>
<keyword evidence="4" id="KW-0175">Coiled coil</keyword>
<dbReference type="PROSITE" id="PS50901">
    <property type="entry name" value="FTSK"/>
    <property type="match status" value="2"/>
</dbReference>
<keyword evidence="5" id="KW-1133">Transmembrane helix</keyword>
<organism evidence="7 8">
    <name type="scientific">Nocardioides marmoribigeumensis</name>
    <dbReference type="NCBI Taxonomy" id="433649"/>
    <lineage>
        <taxon>Bacteria</taxon>
        <taxon>Bacillati</taxon>
        <taxon>Actinomycetota</taxon>
        <taxon>Actinomycetes</taxon>
        <taxon>Propionibacteriales</taxon>
        <taxon>Nocardioidaceae</taxon>
        <taxon>Nocardioides</taxon>
    </lineage>
</organism>
<evidence type="ECO:0000313" key="8">
    <source>
        <dbReference type="Proteomes" id="UP001183648"/>
    </source>
</evidence>
<accession>A0ABU2BXK4</accession>
<dbReference type="SUPFAM" id="SSF52540">
    <property type="entry name" value="P-loop containing nucleoside triphosphate hydrolases"/>
    <property type="match status" value="2"/>
</dbReference>
<dbReference type="SUPFAM" id="SSF49879">
    <property type="entry name" value="SMAD/FHA domain"/>
    <property type="match status" value="1"/>
</dbReference>
<feature type="binding site" evidence="3">
    <location>
        <begin position="669"/>
        <end position="676"/>
    </location>
    <ligand>
        <name>ATP</name>
        <dbReference type="ChEBI" id="CHEBI:30616"/>
    </ligand>
</feature>
<evidence type="ECO:0000256" key="4">
    <source>
        <dbReference type="SAM" id="Coils"/>
    </source>
</evidence>
<evidence type="ECO:0000256" key="3">
    <source>
        <dbReference type="PROSITE-ProRule" id="PRU00289"/>
    </source>
</evidence>
<feature type="domain" description="FtsK" evidence="6">
    <location>
        <begin position="651"/>
        <end position="843"/>
    </location>
</feature>
<feature type="transmembrane region" description="Helical" evidence="5">
    <location>
        <begin position="251"/>
        <end position="270"/>
    </location>
</feature>
<evidence type="ECO:0000259" key="6">
    <source>
        <dbReference type="PROSITE" id="PS50901"/>
    </source>
</evidence>
<feature type="binding site" evidence="3">
    <location>
        <begin position="1005"/>
        <end position="1012"/>
    </location>
    <ligand>
        <name>ATP</name>
        <dbReference type="ChEBI" id="CHEBI:30616"/>
    </ligand>
</feature>
<dbReference type="InterPro" id="IPR002543">
    <property type="entry name" value="FtsK_dom"/>
</dbReference>
<dbReference type="InterPro" id="IPR003593">
    <property type="entry name" value="AAA+_ATPase"/>
</dbReference>
<name>A0ABU2BXK4_9ACTN</name>
<dbReference type="CDD" id="cd00060">
    <property type="entry name" value="FHA"/>
    <property type="match status" value="1"/>
</dbReference>
<feature type="coiled-coil region" evidence="4">
    <location>
        <begin position="299"/>
        <end position="326"/>
    </location>
</feature>
<dbReference type="EMBL" id="JAVDYG010000001">
    <property type="protein sequence ID" value="MDR7363136.1"/>
    <property type="molecule type" value="Genomic_DNA"/>
</dbReference>
<dbReference type="PANTHER" id="PTHR22683">
    <property type="entry name" value="SPORULATION PROTEIN RELATED"/>
    <property type="match status" value="1"/>
</dbReference>
<gene>
    <name evidence="7" type="ORF">J2S63_002689</name>
</gene>
<dbReference type="Gene3D" id="3.40.50.300">
    <property type="entry name" value="P-loop containing nucleotide triphosphate hydrolases"/>
    <property type="match status" value="4"/>
</dbReference>
<keyword evidence="2 3" id="KW-0067">ATP-binding</keyword>
<proteinExistence type="predicted"/>
<dbReference type="Gene3D" id="2.60.200.20">
    <property type="match status" value="1"/>
</dbReference>
<comment type="caution">
    <text evidence="7">The sequence shown here is derived from an EMBL/GenBank/DDBJ whole genome shotgun (WGS) entry which is preliminary data.</text>
</comment>
<protein>
    <submittedName>
        <fullName evidence="7">S-DNA-T family DNA segregation ATPase FtsK/SpoIIIE</fullName>
    </submittedName>
</protein>
<evidence type="ECO:0000256" key="5">
    <source>
        <dbReference type="SAM" id="Phobius"/>
    </source>
</evidence>